<reference evidence="3" key="1">
    <citation type="journal article" date="2020" name="Int. J. Syst. Evol. Microbiol.">
        <title>Alteromonas alba sp. nov., a marine bacterium isolated from the seawater of the West Pacific Ocean.</title>
        <authorList>
            <person name="Sun C."/>
            <person name="Wu Y.-H."/>
            <person name="Xamxidin M."/>
            <person name="Cheng H."/>
            <person name="Xu X.-W."/>
        </authorList>
    </citation>
    <scope>NUCLEOTIDE SEQUENCE [LARGE SCALE GENOMIC DNA]</scope>
    <source>
        <strain evidence="3">190</strain>
    </source>
</reference>
<dbReference type="Pfam" id="PF05050">
    <property type="entry name" value="Methyltransf_21"/>
    <property type="match status" value="1"/>
</dbReference>
<evidence type="ECO:0000259" key="1">
    <source>
        <dbReference type="Pfam" id="PF05050"/>
    </source>
</evidence>
<dbReference type="InterPro" id="IPR052514">
    <property type="entry name" value="SAM-dependent_MTase"/>
</dbReference>
<comment type="caution">
    <text evidence="2">The sequence shown here is derived from an EMBL/GenBank/DDBJ whole genome shotgun (WGS) entry which is preliminary data.</text>
</comment>
<dbReference type="EMBL" id="PVNP01000051">
    <property type="protein sequence ID" value="PRO74443.1"/>
    <property type="molecule type" value="Genomic_DNA"/>
</dbReference>
<sequence length="297" mass="33056">MSKRVGSLQALPGWLNRLVVWSQRHDVKGKYAFYRWMCKHYSDSYVCYNFDQASFVLPVDEWCFWLEGGPDNYYMDEFGPFCNLLNKLGPFSFFDLGADIGTVSALVSRNCAGLQNIVAFEPNPGSYAMLCHNLAALEVPARAVNQAVSDFDGMVSFTTDNSQTGDHEGHIMPGSTGDTRVTSLDSYLADNVVTLADILVLKIDVEGQEIPAVKGSLANIQRASGAVLLLEIHPEVLASQGQTPEDMFGEIESILEVNWFVPKFAQQKVDRQQPFFNQFPAQQYDVIALTPSLDYLL</sequence>
<gene>
    <name evidence="2" type="ORF">C6Y40_06675</name>
</gene>
<dbReference type="PANTHER" id="PTHR34203">
    <property type="entry name" value="METHYLTRANSFERASE, FKBM FAMILY PROTEIN"/>
    <property type="match status" value="1"/>
</dbReference>
<keyword evidence="2" id="KW-0489">Methyltransferase</keyword>
<protein>
    <submittedName>
        <fullName evidence="2">FkbM family methyltransferase</fullName>
    </submittedName>
</protein>
<dbReference type="InterPro" id="IPR006342">
    <property type="entry name" value="FkbM_mtfrase"/>
</dbReference>
<dbReference type="Gene3D" id="3.40.50.150">
    <property type="entry name" value="Vaccinia Virus protein VP39"/>
    <property type="match status" value="1"/>
</dbReference>
<dbReference type="PANTHER" id="PTHR34203:SF15">
    <property type="entry name" value="SLL1173 PROTEIN"/>
    <property type="match status" value="1"/>
</dbReference>
<keyword evidence="2" id="KW-0808">Transferase</keyword>
<evidence type="ECO:0000313" key="3">
    <source>
        <dbReference type="Proteomes" id="UP000238949"/>
    </source>
</evidence>
<dbReference type="OrthoDB" id="5679686at2"/>
<keyword evidence="3" id="KW-1185">Reference proteome</keyword>
<proteinExistence type="predicted"/>
<dbReference type="GO" id="GO:0032259">
    <property type="term" value="P:methylation"/>
    <property type="evidence" value="ECO:0007669"/>
    <property type="project" value="UniProtKB-KW"/>
</dbReference>
<dbReference type="SUPFAM" id="SSF53335">
    <property type="entry name" value="S-adenosyl-L-methionine-dependent methyltransferases"/>
    <property type="match status" value="1"/>
</dbReference>
<name>A0A2S9VDB0_9ALTE</name>
<dbReference type="InterPro" id="IPR029063">
    <property type="entry name" value="SAM-dependent_MTases_sf"/>
</dbReference>
<dbReference type="RefSeq" id="WP_105933913.1">
    <property type="nucleotide sequence ID" value="NZ_PVNP01000051.1"/>
</dbReference>
<dbReference type="Proteomes" id="UP000238949">
    <property type="component" value="Unassembled WGS sequence"/>
</dbReference>
<accession>A0A2S9VDB0</accession>
<dbReference type="GO" id="GO:0008168">
    <property type="term" value="F:methyltransferase activity"/>
    <property type="evidence" value="ECO:0007669"/>
    <property type="project" value="UniProtKB-KW"/>
</dbReference>
<organism evidence="2 3">
    <name type="scientific">Alteromonas alba</name>
    <dbReference type="NCBI Taxonomy" id="2079529"/>
    <lineage>
        <taxon>Bacteria</taxon>
        <taxon>Pseudomonadati</taxon>
        <taxon>Pseudomonadota</taxon>
        <taxon>Gammaproteobacteria</taxon>
        <taxon>Alteromonadales</taxon>
        <taxon>Alteromonadaceae</taxon>
        <taxon>Alteromonas/Salinimonas group</taxon>
        <taxon>Alteromonas</taxon>
    </lineage>
</organism>
<feature type="domain" description="Methyltransferase FkbM" evidence="1">
    <location>
        <begin position="95"/>
        <end position="256"/>
    </location>
</feature>
<dbReference type="AlphaFoldDB" id="A0A2S9VDB0"/>
<dbReference type="NCBIfam" id="TIGR01444">
    <property type="entry name" value="fkbM_fam"/>
    <property type="match status" value="1"/>
</dbReference>
<evidence type="ECO:0000313" key="2">
    <source>
        <dbReference type="EMBL" id="PRO74443.1"/>
    </source>
</evidence>